<accession>A0A9N9BW56</accession>
<feature type="domain" description="Arrestin-like N-terminal" evidence="1">
    <location>
        <begin position="40"/>
        <end position="168"/>
    </location>
</feature>
<dbReference type="GO" id="GO:0005886">
    <property type="term" value="C:plasma membrane"/>
    <property type="evidence" value="ECO:0007669"/>
    <property type="project" value="TreeGrafter"/>
</dbReference>
<dbReference type="InterPro" id="IPR014756">
    <property type="entry name" value="Ig_E-set"/>
</dbReference>
<dbReference type="SUPFAM" id="SSF81296">
    <property type="entry name" value="E set domains"/>
    <property type="match status" value="1"/>
</dbReference>
<dbReference type="InterPro" id="IPR011021">
    <property type="entry name" value="Arrestin-like_N"/>
</dbReference>
<dbReference type="GO" id="GO:0030674">
    <property type="term" value="F:protein-macromolecule adaptor activity"/>
    <property type="evidence" value="ECO:0007669"/>
    <property type="project" value="TreeGrafter"/>
</dbReference>
<keyword evidence="4" id="KW-1185">Reference proteome</keyword>
<sequence>MTLRPPKSSYNQASEKVWFSYVPNATKFQHGLLGINDSYVAGNLHLQFPENEPLKAKRIEVSITGTEYVHWTEQVVENAYNSSTKSYEVRTRTIHYIHEHQILNRSLLLWQNKEFYQKITNMKFPFKLPLPNNLPPSMNLSDGIGQINYEVNAKIKRKRNFWKFKGSKKSVKCMCSITRYRSMPVPASTRWTEWDDPKAIKRGLGYDITVDYNTFGPGNPIIINFAFKFFKVLKLKEVFAGLKEYHIFKASGNTKFIKGYVLERKISDDQISINLNARNEWWYNLKIEVPENKVGWTTDRHNIKVYHKIKVKVRFGYLGPKNINLEKLVNIENIIKE</sequence>
<name>A0A9N9BW56_FUNMO</name>
<dbReference type="InterPro" id="IPR050357">
    <property type="entry name" value="Arrestin_domain-protein"/>
</dbReference>
<dbReference type="InterPro" id="IPR014752">
    <property type="entry name" value="Arrestin-like_C"/>
</dbReference>
<dbReference type="GO" id="GO:0031625">
    <property type="term" value="F:ubiquitin protein ligase binding"/>
    <property type="evidence" value="ECO:0007669"/>
    <property type="project" value="TreeGrafter"/>
</dbReference>
<dbReference type="InterPro" id="IPR011022">
    <property type="entry name" value="Arrestin_C-like"/>
</dbReference>
<evidence type="ECO:0000313" key="4">
    <source>
        <dbReference type="Proteomes" id="UP000789375"/>
    </source>
</evidence>
<dbReference type="AlphaFoldDB" id="A0A9N9BW56"/>
<reference evidence="3" key="1">
    <citation type="submission" date="2021-06" db="EMBL/GenBank/DDBJ databases">
        <authorList>
            <person name="Kallberg Y."/>
            <person name="Tangrot J."/>
            <person name="Rosling A."/>
        </authorList>
    </citation>
    <scope>NUCLEOTIDE SEQUENCE</scope>
    <source>
        <strain evidence="3">87-6 pot B 2015</strain>
    </source>
</reference>
<dbReference type="Pfam" id="PF00339">
    <property type="entry name" value="Arrestin_N"/>
    <property type="match status" value="1"/>
</dbReference>
<dbReference type="Gene3D" id="2.60.40.640">
    <property type="match status" value="1"/>
</dbReference>
<gene>
    <name evidence="3" type="ORF">FMOSSE_LOCUS7915</name>
</gene>
<evidence type="ECO:0000259" key="2">
    <source>
        <dbReference type="Pfam" id="PF02752"/>
    </source>
</evidence>
<dbReference type="GO" id="GO:0005829">
    <property type="term" value="C:cytosol"/>
    <property type="evidence" value="ECO:0007669"/>
    <property type="project" value="TreeGrafter"/>
</dbReference>
<dbReference type="GO" id="GO:0070086">
    <property type="term" value="P:ubiquitin-dependent endocytosis"/>
    <property type="evidence" value="ECO:0007669"/>
    <property type="project" value="TreeGrafter"/>
</dbReference>
<dbReference type="PANTHER" id="PTHR11188:SF17">
    <property type="entry name" value="FI21816P1"/>
    <property type="match status" value="1"/>
</dbReference>
<proteinExistence type="predicted"/>
<evidence type="ECO:0000313" key="3">
    <source>
        <dbReference type="EMBL" id="CAG8580349.1"/>
    </source>
</evidence>
<dbReference type="PANTHER" id="PTHR11188">
    <property type="entry name" value="ARRESTIN DOMAIN CONTAINING PROTEIN"/>
    <property type="match status" value="1"/>
</dbReference>
<protein>
    <submittedName>
        <fullName evidence="3">12968_t:CDS:1</fullName>
    </submittedName>
</protein>
<evidence type="ECO:0000259" key="1">
    <source>
        <dbReference type="Pfam" id="PF00339"/>
    </source>
</evidence>
<feature type="domain" description="Arrestin C-terminal-like" evidence="2">
    <location>
        <begin position="205"/>
        <end position="319"/>
    </location>
</feature>
<dbReference type="Pfam" id="PF02752">
    <property type="entry name" value="Arrestin_C"/>
    <property type="match status" value="1"/>
</dbReference>
<comment type="caution">
    <text evidence="3">The sequence shown here is derived from an EMBL/GenBank/DDBJ whole genome shotgun (WGS) entry which is preliminary data.</text>
</comment>
<dbReference type="Proteomes" id="UP000789375">
    <property type="component" value="Unassembled WGS sequence"/>
</dbReference>
<organism evidence="3 4">
    <name type="scientific">Funneliformis mosseae</name>
    <name type="common">Endomycorrhizal fungus</name>
    <name type="synonym">Glomus mosseae</name>
    <dbReference type="NCBI Taxonomy" id="27381"/>
    <lineage>
        <taxon>Eukaryota</taxon>
        <taxon>Fungi</taxon>
        <taxon>Fungi incertae sedis</taxon>
        <taxon>Mucoromycota</taxon>
        <taxon>Glomeromycotina</taxon>
        <taxon>Glomeromycetes</taxon>
        <taxon>Glomerales</taxon>
        <taxon>Glomeraceae</taxon>
        <taxon>Funneliformis</taxon>
    </lineage>
</organism>
<dbReference type="EMBL" id="CAJVPP010001955">
    <property type="protein sequence ID" value="CAG8580349.1"/>
    <property type="molecule type" value="Genomic_DNA"/>
</dbReference>